<keyword evidence="2" id="KW-1185">Reference proteome</keyword>
<sequence>MTTILQSSLLGFDYAIQVPATLTKSRKKWHSLFVTIYCSRKFSSLVLKSPTSEHESDVVHRSPSYVSLTVVPQSSSFGIDQTTLVELVKDTMLHYSFTRPQCFTIRTHA</sequence>
<comment type="caution">
    <text evidence="1">The sequence shown here is derived from an EMBL/GenBank/DDBJ whole genome shotgun (WGS) entry which is preliminary data.</text>
</comment>
<accession>A0ABR2R9A0</accession>
<evidence type="ECO:0000313" key="1">
    <source>
        <dbReference type="EMBL" id="KAK9009512.1"/>
    </source>
</evidence>
<name>A0ABR2R9A0_9ROSI</name>
<proteinExistence type="predicted"/>
<protein>
    <submittedName>
        <fullName evidence="1">Uncharacterized protein</fullName>
    </submittedName>
</protein>
<evidence type="ECO:0000313" key="2">
    <source>
        <dbReference type="Proteomes" id="UP001396334"/>
    </source>
</evidence>
<organism evidence="1 2">
    <name type="scientific">Hibiscus sabdariffa</name>
    <name type="common">roselle</name>
    <dbReference type="NCBI Taxonomy" id="183260"/>
    <lineage>
        <taxon>Eukaryota</taxon>
        <taxon>Viridiplantae</taxon>
        <taxon>Streptophyta</taxon>
        <taxon>Embryophyta</taxon>
        <taxon>Tracheophyta</taxon>
        <taxon>Spermatophyta</taxon>
        <taxon>Magnoliopsida</taxon>
        <taxon>eudicotyledons</taxon>
        <taxon>Gunneridae</taxon>
        <taxon>Pentapetalae</taxon>
        <taxon>rosids</taxon>
        <taxon>malvids</taxon>
        <taxon>Malvales</taxon>
        <taxon>Malvaceae</taxon>
        <taxon>Malvoideae</taxon>
        <taxon>Hibiscus</taxon>
    </lineage>
</organism>
<gene>
    <name evidence="1" type="ORF">V6N11_036044</name>
</gene>
<reference evidence="1 2" key="1">
    <citation type="journal article" date="2024" name="G3 (Bethesda)">
        <title>Genome assembly of Hibiscus sabdariffa L. provides insights into metabolisms of medicinal natural products.</title>
        <authorList>
            <person name="Kim T."/>
        </authorList>
    </citation>
    <scope>NUCLEOTIDE SEQUENCE [LARGE SCALE GENOMIC DNA]</scope>
    <source>
        <strain evidence="1">TK-2024</strain>
        <tissue evidence="1">Old leaves</tissue>
    </source>
</reference>
<dbReference type="EMBL" id="JBBPBN010000024">
    <property type="protein sequence ID" value="KAK9009512.1"/>
    <property type="molecule type" value="Genomic_DNA"/>
</dbReference>
<dbReference type="Proteomes" id="UP001396334">
    <property type="component" value="Unassembled WGS sequence"/>
</dbReference>